<keyword evidence="2" id="KW-0597">Phosphoprotein</keyword>
<evidence type="ECO:0000256" key="6">
    <source>
        <dbReference type="ARBA" id="ARBA00023163"/>
    </source>
</evidence>
<dbReference type="InterPro" id="IPR036128">
    <property type="entry name" value="Plus3-like_sf"/>
</dbReference>
<dbReference type="GO" id="GO:0006368">
    <property type="term" value="P:transcription elongation by RNA polymerase II"/>
    <property type="evidence" value="ECO:0007669"/>
    <property type="project" value="Ensembl"/>
</dbReference>
<dbReference type="GO" id="GO:1990269">
    <property type="term" value="F:RNA polymerase II C-terminal domain phosphoserine binding"/>
    <property type="evidence" value="ECO:0007669"/>
    <property type="project" value="TreeGrafter"/>
</dbReference>
<dbReference type="GO" id="GO:0006325">
    <property type="term" value="P:chromatin organization"/>
    <property type="evidence" value="ECO:0007669"/>
    <property type="project" value="Ensembl"/>
</dbReference>
<dbReference type="PANTHER" id="PTHR13115">
    <property type="entry name" value="RNA POLYMERASE-ASSOCIATED PROTEIN RTF1 HOMOLOG"/>
    <property type="match status" value="1"/>
</dbReference>
<evidence type="ECO:0000256" key="1">
    <source>
        <dbReference type="ARBA" id="ARBA00004642"/>
    </source>
</evidence>
<dbReference type="InParanoid" id="G1MEB8"/>
<keyword evidence="3" id="KW-0805">Transcription regulation</keyword>
<feature type="compositionally biased region" description="Basic and acidic residues" evidence="10">
    <location>
        <begin position="779"/>
        <end position="794"/>
    </location>
</feature>
<reference evidence="12" key="2">
    <citation type="submission" date="2025-08" db="UniProtKB">
        <authorList>
            <consortium name="Ensembl"/>
        </authorList>
    </citation>
    <scope>IDENTIFICATION</scope>
</reference>
<dbReference type="eggNOG" id="KOG2402">
    <property type="taxonomic scope" value="Eukaryota"/>
</dbReference>
<feature type="region of interest" description="Disordered" evidence="10">
    <location>
        <begin position="375"/>
        <end position="504"/>
    </location>
</feature>
<feature type="compositionally biased region" description="Basic and acidic residues" evidence="10">
    <location>
        <begin position="339"/>
        <end position="361"/>
    </location>
</feature>
<dbReference type="InterPro" id="IPR004343">
    <property type="entry name" value="Plus-3_dom"/>
</dbReference>
<dbReference type="PROSITE" id="PS51360">
    <property type="entry name" value="PLUS3"/>
    <property type="match status" value="1"/>
</dbReference>
<reference evidence="12" key="3">
    <citation type="submission" date="2025-09" db="UniProtKB">
        <authorList>
            <consortium name="Ensembl"/>
        </authorList>
    </citation>
    <scope>IDENTIFICATION</scope>
</reference>
<keyword evidence="6" id="KW-0804">Transcription</keyword>
<organism evidence="12 13">
    <name type="scientific">Ailuropoda melanoleuca</name>
    <name type="common">Giant panda</name>
    <dbReference type="NCBI Taxonomy" id="9646"/>
    <lineage>
        <taxon>Eukaryota</taxon>
        <taxon>Metazoa</taxon>
        <taxon>Chordata</taxon>
        <taxon>Craniata</taxon>
        <taxon>Vertebrata</taxon>
        <taxon>Euteleostomi</taxon>
        <taxon>Mammalia</taxon>
        <taxon>Eutheria</taxon>
        <taxon>Laurasiatheria</taxon>
        <taxon>Carnivora</taxon>
        <taxon>Caniformia</taxon>
        <taxon>Ursidae</taxon>
        <taxon>Ailuropoda</taxon>
    </lineage>
</organism>
<evidence type="ECO:0000313" key="13">
    <source>
        <dbReference type="Proteomes" id="UP000008912"/>
    </source>
</evidence>
<dbReference type="Gene3D" id="3.90.70.200">
    <property type="entry name" value="Plus-3 domain"/>
    <property type="match status" value="1"/>
</dbReference>
<feature type="compositionally biased region" description="Acidic residues" evidence="10">
    <location>
        <begin position="459"/>
        <end position="470"/>
    </location>
</feature>
<dbReference type="GO" id="GO:0000122">
    <property type="term" value="P:negative regulation of transcription by RNA polymerase II"/>
    <property type="evidence" value="ECO:0007669"/>
    <property type="project" value="Ensembl"/>
</dbReference>
<evidence type="ECO:0000256" key="8">
    <source>
        <dbReference type="ARBA" id="ARBA00068204"/>
    </source>
</evidence>
<protein>
    <recommendedName>
        <fullName evidence="8">RNA polymerase-associated protein RTF1 homolog</fullName>
    </recommendedName>
</protein>
<feature type="compositionally biased region" description="Acidic residues" evidence="10">
    <location>
        <begin position="200"/>
        <end position="212"/>
    </location>
</feature>
<dbReference type="Ensembl" id="ENSAMET00000018417.2">
    <property type="protein sequence ID" value="ENSAMEP00000017696.2"/>
    <property type="gene ID" value="ENSAMEG00000016738.2"/>
</dbReference>
<dbReference type="GO" id="GO:0016593">
    <property type="term" value="C:Cdc73/Paf1 complex"/>
    <property type="evidence" value="ECO:0007669"/>
    <property type="project" value="Ensembl"/>
</dbReference>
<dbReference type="GO" id="GO:0003697">
    <property type="term" value="F:single-stranded DNA binding"/>
    <property type="evidence" value="ECO:0007669"/>
    <property type="project" value="Ensembl"/>
</dbReference>
<feature type="region of interest" description="Disordered" evidence="10">
    <location>
        <begin position="821"/>
        <end position="857"/>
    </location>
</feature>
<dbReference type="GO" id="GO:0001711">
    <property type="term" value="P:endodermal cell fate commitment"/>
    <property type="evidence" value="ECO:0007669"/>
    <property type="project" value="Ensembl"/>
</dbReference>
<feature type="compositionally biased region" description="Basic residues" evidence="10">
    <location>
        <begin position="375"/>
        <end position="387"/>
    </location>
</feature>
<evidence type="ECO:0000256" key="10">
    <source>
        <dbReference type="SAM" id="MobiDB-lite"/>
    </source>
</evidence>
<feature type="domain" description="Plus3" evidence="11">
    <location>
        <begin position="500"/>
        <end position="631"/>
    </location>
</feature>
<accession>G1MEB8</accession>
<gene>
    <name evidence="12" type="primary">RTF1</name>
</gene>
<evidence type="ECO:0000256" key="5">
    <source>
        <dbReference type="ARBA" id="ARBA00023159"/>
    </source>
</evidence>
<dbReference type="GO" id="GO:0005730">
    <property type="term" value="C:nucleolus"/>
    <property type="evidence" value="ECO:0007669"/>
    <property type="project" value="Ensembl"/>
</dbReference>
<keyword evidence="4 9" id="KW-0175">Coiled coil</keyword>
<feature type="compositionally biased region" description="Basic and acidic residues" evidence="10">
    <location>
        <begin position="388"/>
        <end position="398"/>
    </location>
</feature>
<sequence>MHPPGSIQLRGHLHSPGRQVLSRTRALCVVQPTCVFQAGKPRKAPSTLHQRGPVERLVRADPDACSASSLQVRSIPSFGPAEKTHPKLLGARARYGTAVHRPEPNPVPGPASHAASGVGQGGAPGAGERRATSGGRGQGRSGARMRGRLCVGRAAAAAAAAAAVAVPLAGGQEGSPGGVRRASRGTTMVKKRKGRVVIDSDTEDSGSDENLDQELLSLAKRKRSDSEEKEPPVSQPAASSDSETSNSDDEWTFGSNKNKKKGKARKIEKKGTMKKQANKTASSGSSDKDSSAESSAPEEGEVSDSDSNSSSSSSDSDSSSEDEEFHDGYGEDLMGDEEDRARLEQMTEKEREQELFNRIEKREVLKKRFEIRKKLKTAKKKEKKEKKKKQEEEQEKKKLTQIQESQVTSHNKERRSKRDEKLDKKSQAMEELKAEREKRKNRTAELLAKKQPLKTSEVYSDDEEEEEDDKSSEKSDRSSRTSSSDEEEEKEEIPPKSQPVSLPEELNRVRLSRHKLERWCHMPFFAKTVTGCFVRIGIGNHNSKPVYRVAEITGVVETAKVYQLGGTRTNKGLQLRHGNDQRVFRLEFVSNQEFTESEFMKWKEAMFSAGMQLPTLDEINKKELSIKEALNYKFNDQDIEEIVKEKERFRKAPPNYAMKKTQLLKEKAMAEDLGDQDKAKQIQDQLNELEERAEALDRQRTKNISAISYINQRNREWNIVESEKALVAESHNMKNQQMDPFTRRQCKPTIVSNSRDPAVQAAILAQLNAKYGSGVLPDAPKEMSKGQGKDKDLNSKSASDLSEDLFKVHDFDVKIDLQVPSSESKALAITSKAPPAKDGAPRRSLNLEDYKKRRGLI</sequence>
<evidence type="ECO:0000256" key="2">
    <source>
        <dbReference type="ARBA" id="ARBA00022553"/>
    </source>
</evidence>
<feature type="compositionally biased region" description="Basic residues" evidence="10">
    <location>
        <begin position="257"/>
        <end position="277"/>
    </location>
</feature>
<feature type="region of interest" description="Disordered" evidence="10">
    <location>
        <begin position="774"/>
        <end position="797"/>
    </location>
</feature>
<keyword evidence="7" id="KW-0539">Nucleus</keyword>
<evidence type="ECO:0000259" key="11">
    <source>
        <dbReference type="PROSITE" id="PS51360"/>
    </source>
</evidence>
<dbReference type="SUPFAM" id="SSF159042">
    <property type="entry name" value="Plus3-like"/>
    <property type="match status" value="1"/>
</dbReference>
<dbReference type="Proteomes" id="UP000008912">
    <property type="component" value="Unassembled WGS sequence"/>
</dbReference>
<comment type="subcellular location">
    <subcellularLocation>
        <location evidence="1">Nucleus</location>
        <location evidence="1">Nucleoplasm</location>
    </subcellularLocation>
</comment>
<keyword evidence="13" id="KW-1185">Reference proteome</keyword>
<keyword evidence="5" id="KW-0010">Activator</keyword>
<feature type="region of interest" description="Disordered" evidence="10">
    <location>
        <begin position="169"/>
        <end position="361"/>
    </location>
</feature>
<feature type="compositionally biased region" description="Basic and acidic residues" evidence="10">
    <location>
        <begin position="416"/>
        <end position="438"/>
    </location>
</feature>
<feature type="compositionally biased region" description="Basic and acidic residues" evidence="10">
    <location>
        <begin position="839"/>
        <end position="851"/>
    </location>
</feature>
<dbReference type="GeneTree" id="ENSGT00390000012493"/>
<dbReference type="GO" id="GO:0001832">
    <property type="term" value="P:blastocyst growth"/>
    <property type="evidence" value="ECO:0007669"/>
    <property type="project" value="Ensembl"/>
</dbReference>
<dbReference type="AlphaFoldDB" id="G1MEB8"/>
<feature type="region of interest" description="Disordered" evidence="10">
    <location>
        <begin position="101"/>
        <end position="144"/>
    </location>
</feature>
<evidence type="ECO:0000256" key="7">
    <source>
        <dbReference type="ARBA" id="ARBA00023242"/>
    </source>
</evidence>
<dbReference type="STRING" id="9646.ENSAMEP00000017696"/>
<evidence type="ECO:0000256" key="3">
    <source>
        <dbReference type="ARBA" id="ARBA00023015"/>
    </source>
</evidence>
<reference evidence="12 13" key="1">
    <citation type="journal article" date="2010" name="Nature">
        <title>The sequence and de novo assembly of the giant panda genome.</title>
        <authorList>
            <person name="Li R."/>
            <person name="Fan W."/>
            <person name="Tian G."/>
            <person name="Zhu H."/>
            <person name="He L."/>
            <person name="Cai J."/>
            <person name="Huang Q."/>
            <person name="Cai Q."/>
            <person name="Li B."/>
            <person name="Bai Y."/>
            <person name="Zhang Z."/>
            <person name="Zhang Y."/>
            <person name="Wang W."/>
            <person name="Li J."/>
            <person name="Wei F."/>
            <person name="Li H."/>
            <person name="Jian M."/>
            <person name="Li J."/>
            <person name="Zhang Z."/>
            <person name="Nielsen R."/>
            <person name="Li D."/>
            <person name="Gu W."/>
            <person name="Yang Z."/>
            <person name="Xuan Z."/>
            <person name="Ryder O.A."/>
            <person name="Leung F.C."/>
            <person name="Zhou Y."/>
            <person name="Cao J."/>
            <person name="Sun X."/>
            <person name="Fu Y."/>
            <person name="Fang X."/>
            <person name="Guo X."/>
            <person name="Wang B."/>
            <person name="Hou R."/>
            <person name="Shen F."/>
            <person name="Mu B."/>
            <person name="Ni P."/>
            <person name="Lin R."/>
            <person name="Qian W."/>
            <person name="Wang G."/>
            <person name="Yu C."/>
            <person name="Nie W."/>
            <person name="Wang J."/>
            <person name="Wu Z."/>
            <person name="Liang H."/>
            <person name="Min J."/>
            <person name="Wu Q."/>
            <person name="Cheng S."/>
            <person name="Ruan J."/>
            <person name="Wang M."/>
            <person name="Shi Z."/>
            <person name="Wen M."/>
            <person name="Liu B."/>
            <person name="Ren X."/>
            <person name="Zheng H."/>
            <person name="Dong D."/>
            <person name="Cook K."/>
            <person name="Shan G."/>
            <person name="Zhang H."/>
            <person name="Kosiol C."/>
            <person name="Xie X."/>
            <person name="Lu Z."/>
            <person name="Zheng H."/>
            <person name="Li Y."/>
            <person name="Steiner C.C."/>
            <person name="Lam T.T."/>
            <person name="Lin S."/>
            <person name="Zhang Q."/>
            <person name="Li G."/>
            <person name="Tian J."/>
            <person name="Gong T."/>
            <person name="Liu H."/>
            <person name="Zhang D."/>
            <person name="Fang L."/>
            <person name="Ye C."/>
            <person name="Zhang J."/>
            <person name="Hu W."/>
            <person name="Xu A."/>
            <person name="Ren Y."/>
            <person name="Zhang G."/>
            <person name="Bruford M.W."/>
            <person name="Li Q."/>
            <person name="Ma L."/>
            <person name="Guo Y."/>
            <person name="An N."/>
            <person name="Hu Y."/>
            <person name="Zheng Y."/>
            <person name="Shi Y."/>
            <person name="Li Z."/>
            <person name="Liu Q."/>
            <person name="Chen Y."/>
            <person name="Zhao J."/>
            <person name="Qu N."/>
            <person name="Zhao S."/>
            <person name="Tian F."/>
            <person name="Wang X."/>
            <person name="Wang H."/>
            <person name="Xu L."/>
            <person name="Liu X."/>
            <person name="Vinar T."/>
            <person name="Wang Y."/>
            <person name="Lam T.W."/>
            <person name="Yiu S.M."/>
            <person name="Liu S."/>
            <person name="Zhang H."/>
            <person name="Li D."/>
            <person name="Huang Y."/>
            <person name="Wang X."/>
            <person name="Yang G."/>
            <person name="Jiang Z."/>
            <person name="Wang J."/>
            <person name="Qin N."/>
            <person name="Li L."/>
            <person name="Li J."/>
            <person name="Bolund L."/>
            <person name="Kristiansen K."/>
            <person name="Wong G.K."/>
            <person name="Olson M."/>
            <person name="Zhang X."/>
            <person name="Li S."/>
            <person name="Yang H."/>
            <person name="Wang J."/>
            <person name="Wang J."/>
        </authorList>
    </citation>
    <scope>NUCLEOTIDE SEQUENCE [LARGE SCALE GENOMIC DNA]</scope>
</reference>
<evidence type="ECO:0000313" key="12">
    <source>
        <dbReference type="Ensembl" id="ENSAMEP00000017696.2"/>
    </source>
</evidence>
<evidence type="ECO:0000256" key="9">
    <source>
        <dbReference type="SAM" id="Coils"/>
    </source>
</evidence>
<proteinExistence type="predicted"/>
<feature type="coiled-coil region" evidence="9">
    <location>
        <begin position="679"/>
        <end position="706"/>
    </location>
</feature>
<name>G1MEB8_AILME</name>
<dbReference type="GO" id="GO:0019827">
    <property type="term" value="P:stem cell population maintenance"/>
    <property type="evidence" value="ECO:0007669"/>
    <property type="project" value="Ensembl"/>
</dbReference>
<evidence type="ECO:0000256" key="4">
    <source>
        <dbReference type="ARBA" id="ARBA00023054"/>
    </source>
</evidence>
<dbReference type="Pfam" id="PF03126">
    <property type="entry name" value="Plus-3"/>
    <property type="match status" value="1"/>
</dbReference>
<dbReference type="SMART" id="SM00719">
    <property type="entry name" value="Plus3"/>
    <property type="match status" value="1"/>
</dbReference>
<dbReference type="FunFam" id="3.90.70.200:FF:000001">
    <property type="entry name" value="RNA polymerase-associated protein RTF1 homolog"/>
    <property type="match status" value="1"/>
</dbReference>
<dbReference type="PANTHER" id="PTHR13115:SF8">
    <property type="entry name" value="RNA POLYMERASE-ASSOCIATED PROTEIN RTF1 HOMOLOG"/>
    <property type="match status" value="1"/>
</dbReference>
<feature type="compositionally biased region" description="Low complexity" evidence="10">
    <location>
        <begin position="305"/>
        <end position="317"/>
    </location>
</feature>
<dbReference type="HOGENOM" id="CLU_018644_0_1_1"/>